<dbReference type="AlphaFoldDB" id="F3G119"/>
<reference evidence="1 2" key="1">
    <citation type="journal article" date="2011" name="PLoS Pathog.">
        <title>Dynamic evolution of pathogenicity revealed by sequencing and comparative genomics of 19 Pseudomonas syringae isolates.</title>
        <authorList>
            <person name="Baltrus D.A."/>
            <person name="Nishimura M.T."/>
            <person name="Romanchuk A."/>
            <person name="Chang J.H."/>
            <person name="Mukhtar M.S."/>
            <person name="Cherkis K."/>
            <person name="Roach J."/>
            <person name="Grant S.R."/>
            <person name="Jones C.D."/>
            <person name="Dangl J.L."/>
        </authorList>
    </citation>
    <scope>NUCLEOTIDE SEQUENCE [LARGE SCALE GENOMIC DNA]</scope>
    <source>
        <strain evidence="2">M301072PT</strain>
    </source>
</reference>
<proteinExistence type="predicted"/>
<evidence type="ECO:0000313" key="2">
    <source>
        <dbReference type="Proteomes" id="UP000004471"/>
    </source>
</evidence>
<name>F3G119_PSESX</name>
<feature type="non-terminal residue" evidence="1">
    <location>
        <position position="1"/>
    </location>
</feature>
<gene>
    <name evidence="1" type="ORF">PSYJA_46691</name>
</gene>
<comment type="caution">
    <text evidence="1">The sequence shown here is derived from an EMBL/GenBank/DDBJ whole genome shotgun (WGS) entry which is preliminary data.</text>
</comment>
<protein>
    <recommendedName>
        <fullName evidence="3">Amino acid adenylation</fullName>
    </recommendedName>
</protein>
<accession>F3G119</accession>
<sequence length="34" mass="3962">ERHNTLVSHFPIMPAAEQQHLLQAFNATEHPYPH</sequence>
<feature type="non-terminal residue" evidence="1">
    <location>
        <position position="34"/>
    </location>
</feature>
<evidence type="ECO:0000313" key="1">
    <source>
        <dbReference type="EMBL" id="EGH36161.1"/>
    </source>
</evidence>
<organism evidence="1 2">
    <name type="scientific">Pseudomonas syringae pv. japonica str. M301072</name>
    <dbReference type="NCBI Taxonomy" id="629262"/>
    <lineage>
        <taxon>Bacteria</taxon>
        <taxon>Pseudomonadati</taxon>
        <taxon>Pseudomonadota</taxon>
        <taxon>Gammaproteobacteria</taxon>
        <taxon>Pseudomonadales</taxon>
        <taxon>Pseudomonadaceae</taxon>
        <taxon>Pseudomonas</taxon>
        <taxon>Pseudomonas syringae</taxon>
    </lineage>
</organism>
<evidence type="ECO:0008006" key="3">
    <source>
        <dbReference type="Google" id="ProtNLM"/>
    </source>
</evidence>
<dbReference type="Proteomes" id="UP000004471">
    <property type="component" value="Unassembled WGS sequence"/>
</dbReference>
<dbReference type="EMBL" id="AEAH01004508">
    <property type="protein sequence ID" value="EGH36161.1"/>
    <property type="molecule type" value="Genomic_DNA"/>
</dbReference>